<proteinExistence type="predicted"/>
<organism evidence="10 11">
    <name type="scientific">Paenibacillus aurantiacus</name>
    <dbReference type="NCBI Taxonomy" id="1936118"/>
    <lineage>
        <taxon>Bacteria</taxon>
        <taxon>Bacillati</taxon>
        <taxon>Bacillota</taxon>
        <taxon>Bacilli</taxon>
        <taxon>Bacillales</taxon>
        <taxon>Paenibacillaceae</taxon>
        <taxon>Paenibacillus</taxon>
    </lineage>
</organism>
<dbReference type="InterPro" id="IPR039421">
    <property type="entry name" value="Type_1_exporter"/>
</dbReference>
<dbReference type="InterPro" id="IPR003439">
    <property type="entry name" value="ABC_transporter-like_ATP-bd"/>
</dbReference>
<comment type="caution">
    <text evidence="10">The sequence shown here is derived from an EMBL/GenBank/DDBJ whole genome shotgun (WGS) entry which is preliminary data.</text>
</comment>
<evidence type="ECO:0000256" key="6">
    <source>
        <dbReference type="ARBA" id="ARBA00023136"/>
    </source>
</evidence>
<sequence>MGKLLSYIKPYRVPSAIALVLMLVELFVELYHPLLLAKIIDEGVAARDLHAVSVWGGVMIGLALLGFGCGIVNTFYASKASQGFSYDARQALFEKIQSFSFSTFDRFPTETLLTRMTSDMNQIQMAIFLGLRVYMRSPLLIIGSLALAVMINARLALALAIATPLVLGCLYLTLKKGMRLFEHAQRKLDRMNGVIRETLMGIRLIRVFVRSERERERFDDANGELAASTTSALRLVEFVLPLLLLAMNLCLLSILWFGGAQISVGGMTMGEVIAVVNYAARITAAFSPISMMINNLARARTAANRIAEVLEAIPDVVEGAEADDALSVTAGRIEFDRVSFAYAGSSGHALRDVSFRAKAGETIAIMGATGSGKSTLLQLIPRLYDAGEGRIRIDGIDIKQLRFRHLRGAIGYAAQEVQLFSGTVLDNIRFGKEDASEADVVEAAKLAQIHETIAKMENGYDTALGERGVNLSGGQKQRLSLARALLRKPKLLLLDDCTSALDAVTERKVLDVLRALPCTTLFVTQKVGAAREADHILLLADGRIQGFGTHAELLAASSAYRRIADSQASGEAAAHA</sequence>
<dbReference type="InterPro" id="IPR017871">
    <property type="entry name" value="ABC_transporter-like_CS"/>
</dbReference>
<feature type="transmembrane region" description="Helical" evidence="7">
    <location>
        <begin position="12"/>
        <end position="32"/>
    </location>
</feature>
<dbReference type="Pfam" id="PF00005">
    <property type="entry name" value="ABC_tran"/>
    <property type="match status" value="1"/>
</dbReference>
<feature type="transmembrane region" description="Helical" evidence="7">
    <location>
        <begin position="155"/>
        <end position="174"/>
    </location>
</feature>
<dbReference type="Gene3D" id="1.20.1560.10">
    <property type="entry name" value="ABC transporter type 1, transmembrane domain"/>
    <property type="match status" value="1"/>
</dbReference>
<evidence type="ECO:0000256" key="5">
    <source>
        <dbReference type="ARBA" id="ARBA00022989"/>
    </source>
</evidence>
<dbReference type="Proteomes" id="UP001589747">
    <property type="component" value="Unassembled WGS sequence"/>
</dbReference>
<name>A0ABV5KPP5_9BACL</name>
<keyword evidence="4 10" id="KW-0067">ATP-binding</keyword>
<dbReference type="Gene3D" id="3.40.50.300">
    <property type="entry name" value="P-loop containing nucleotide triphosphate hydrolases"/>
    <property type="match status" value="1"/>
</dbReference>
<reference evidence="10 11" key="1">
    <citation type="submission" date="2024-09" db="EMBL/GenBank/DDBJ databases">
        <authorList>
            <person name="Sun Q."/>
            <person name="Mori K."/>
        </authorList>
    </citation>
    <scope>NUCLEOTIDE SEQUENCE [LARGE SCALE GENOMIC DNA]</scope>
    <source>
        <strain evidence="10 11">TISTR 2452</strain>
    </source>
</reference>
<dbReference type="RefSeq" id="WP_377493512.1">
    <property type="nucleotide sequence ID" value="NZ_JBHMDO010000017.1"/>
</dbReference>
<dbReference type="InterPro" id="IPR003593">
    <property type="entry name" value="AAA+_ATPase"/>
</dbReference>
<feature type="transmembrane region" description="Helical" evidence="7">
    <location>
        <begin position="52"/>
        <end position="76"/>
    </location>
</feature>
<dbReference type="InterPro" id="IPR011527">
    <property type="entry name" value="ABC1_TM_dom"/>
</dbReference>
<evidence type="ECO:0000256" key="2">
    <source>
        <dbReference type="ARBA" id="ARBA00022692"/>
    </source>
</evidence>
<protein>
    <submittedName>
        <fullName evidence="10">ABC transporter ATP-binding protein</fullName>
    </submittedName>
</protein>
<dbReference type="SMART" id="SM00382">
    <property type="entry name" value="AAA"/>
    <property type="match status" value="1"/>
</dbReference>
<dbReference type="CDD" id="cd18548">
    <property type="entry name" value="ABC_6TM_Tm287_like"/>
    <property type="match status" value="1"/>
</dbReference>
<evidence type="ECO:0000259" key="8">
    <source>
        <dbReference type="PROSITE" id="PS50893"/>
    </source>
</evidence>
<evidence type="ECO:0000256" key="1">
    <source>
        <dbReference type="ARBA" id="ARBA00004651"/>
    </source>
</evidence>
<evidence type="ECO:0000256" key="7">
    <source>
        <dbReference type="SAM" id="Phobius"/>
    </source>
</evidence>
<feature type="transmembrane region" description="Helical" evidence="7">
    <location>
        <begin position="238"/>
        <end position="258"/>
    </location>
</feature>
<keyword evidence="11" id="KW-1185">Reference proteome</keyword>
<dbReference type="PROSITE" id="PS50893">
    <property type="entry name" value="ABC_TRANSPORTER_2"/>
    <property type="match status" value="1"/>
</dbReference>
<dbReference type="InterPro" id="IPR036640">
    <property type="entry name" value="ABC1_TM_sf"/>
</dbReference>
<dbReference type="InterPro" id="IPR027417">
    <property type="entry name" value="P-loop_NTPase"/>
</dbReference>
<dbReference type="PROSITE" id="PS00211">
    <property type="entry name" value="ABC_TRANSPORTER_1"/>
    <property type="match status" value="1"/>
</dbReference>
<dbReference type="PANTHER" id="PTHR43394">
    <property type="entry name" value="ATP-DEPENDENT PERMEASE MDL1, MITOCHONDRIAL"/>
    <property type="match status" value="1"/>
</dbReference>
<comment type="subcellular location">
    <subcellularLocation>
        <location evidence="1">Cell membrane</location>
        <topology evidence="1">Multi-pass membrane protein</topology>
    </subcellularLocation>
</comment>
<keyword evidence="3" id="KW-0547">Nucleotide-binding</keyword>
<dbReference type="SUPFAM" id="SSF52540">
    <property type="entry name" value="P-loop containing nucleoside triphosphate hydrolases"/>
    <property type="match status" value="1"/>
</dbReference>
<evidence type="ECO:0000313" key="11">
    <source>
        <dbReference type="Proteomes" id="UP001589747"/>
    </source>
</evidence>
<feature type="domain" description="ABC transporter" evidence="8">
    <location>
        <begin position="333"/>
        <end position="566"/>
    </location>
</feature>
<feature type="domain" description="ABC transmembrane type-1" evidence="9">
    <location>
        <begin position="16"/>
        <end position="298"/>
    </location>
</feature>
<keyword evidence="6 7" id="KW-0472">Membrane</keyword>
<dbReference type="PANTHER" id="PTHR43394:SF1">
    <property type="entry name" value="ATP-BINDING CASSETTE SUB-FAMILY B MEMBER 10, MITOCHONDRIAL"/>
    <property type="match status" value="1"/>
</dbReference>
<accession>A0ABV5KPP5</accession>
<keyword evidence="5 7" id="KW-1133">Transmembrane helix</keyword>
<dbReference type="EMBL" id="JBHMDO010000017">
    <property type="protein sequence ID" value="MFB9326338.1"/>
    <property type="molecule type" value="Genomic_DNA"/>
</dbReference>
<feature type="transmembrane region" description="Helical" evidence="7">
    <location>
        <begin position="125"/>
        <end position="149"/>
    </location>
</feature>
<evidence type="ECO:0000313" key="10">
    <source>
        <dbReference type="EMBL" id="MFB9326338.1"/>
    </source>
</evidence>
<evidence type="ECO:0000256" key="4">
    <source>
        <dbReference type="ARBA" id="ARBA00022840"/>
    </source>
</evidence>
<gene>
    <name evidence="10" type="ORF">ACFFSY_10470</name>
</gene>
<dbReference type="PROSITE" id="PS50929">
    <property type="entry name" value="ABC_TM1F"/>
    <property type="match status" value="1"/>
</dbReference>
<dbReference type="Pfam" id="PF00664">
    <property type="entry name" value="ABC_membrane"/>
    <property type="match status" value="1"/>
</dbReference>
<keyword evidence="2 7" id="KW-0812">Transmembrane</keyword>
<dbReference type="SUPFAM" id="SSF90123">
    <property type="entry name" value="ABC transporter transmembrane region"/>
    <property type="match status" value="1"/>
</dbReference>
<dbReference type="GO" id="GO:0005524">
    <property type="term" value="F:ATP binding"/>
    <property type="evidence" value="ECO:0007669"/>
    <property type="project" value="UniProtKB-KW"/>
</dbReference>
<evidence type="ECO:0000256" key="3">
    <source>
        <dbReference type="ARBA" id="ARBA00022741"/>
    </source>
</evidence>
<evidence type="ECO:0000259" key="9">
    <source>
        <dbReference type="PROSITE" id="PS50929"/>
    </source>
</evidence>